<evidence type="ECO:0000313" key="13">
    <source>
        <dbReference type="Proteomes" id="UP001501195"/>
    </source>
</evidence>
<dbReference type="InterPro" id="IPR012338">
    <property type="entry name" value="Beta-lactam/transpept-like"/>
</dbReference>
<dbReference type="InterPro" id="IPR001264">
    <property type="entry name" value="Glyco_trans_51"/>
</dbReference>
<keyword evidence="3" id="KW-0328">Glycosyltransferase</keyword>
<keyword evidence="13" id="KW-1185">Reference proteome</keyword>
<evidence type="ECO:0000256" key="9">
    <source>
        <dbReference type="SAM" id="Phobius"/>
    </source>
</evidence>
<keyword evidence="9" id="KW-0472">Membrane</keyword>
<evidence type="ECO:0000256" key="8">
    <source>
        <dbReference type="ARBA" id="ARBA00049902"/>
    </source>
</evidence>
<dbReference type="PANTHER" id="PTHR32282:SF33">
    <property type="entry name" value="PEPTIDOGLYCAN GLYCOSYLTRANSFERASE"/>
    <property type="match status" value="1"/>
</dbReference>
<evidence type="ECO:0000256" key="5">
    <source>
        <dbReference type="ARBA" id="ARBA00022801"/>
    </source>
</evidence>
<comment type="catalytic activity">
    <reaction evidence="8">
        <text>[GlcNAc-(1-&gt;4)-Mur2Ac(oyl-L-Ala-gamma-D-Glu-L-Lys-D-Ala-D-Ala)](n)-di-trans,octa-cis-undecaprenyl diphosphate + beta-D-GlcNAc-(1-&gt;4)-Mur2Ac(oyl-L-Ala-gamma-D-Glu-L-Lys-D-Ala-D-Ala)-di-trans,octa-cis-undecaprenyl diphosphate = [GlcNAc-(1-&gt;4)-Mur2Ac(oyl-L-Ala-gamma-D-Glu-L-Lys-D-Ala-D-Ala)](n+1)-di-trans,octa-cis-undecaprenyl diphosphate + di-trans,octa-cis-undecaprenyl diphosphate + H(+)</text>
        <dbReference type="Rhea" id="RHEA:23708"/>
        <dbReference type="Rhea" id="RHEA-COMP:9602"/>
        <dbReference type="Rhea" id="RHEA-COMP:9603"/>
        <dbReference type="ChEBI" id="CHEBI:15378"/>
        <dbReference type="ChEBI" id="CHEBI:58405"/>
        <dbReference type="ChEBI" id="CHEBI:60033"/>
        <dbReference type="ChEBI" id="CHEBI:78435"/>
        <dbReference type="EC" id="2.4.99.28"/>
    </reaction>
</comment>
<name>A0ABP9HYT9_9ACTN</name>
<dbReference type="PANTHER" id="PTHR32282">
    <property type="entry name" value="BINDING PROTEIN TRANSPEPTIDASE, PUTATIVE-RELATED"/>
    <property type="match status" value="1"/>
</dbReference>
<dbReference type="Gene3D" id="1.10.3810.10">
    <property type="entry name" value="Biosynthetic peptidoglycan transglycosylase-like"/>
    <property type="match status" value="1"/>
</dbReference>
<feature type="domain" description="Glycosyl transferase family 51" evidence="11">
    <location>
        <begin position="82"/>
        <end position="274"/>
    </location>
</feature>
<dbReference type="InterPro" id="IPR050396">
    <property type="entry name" value="Glycosyltr_51/Transpeptidase"/>
</dbReference>
<dbReference type="SUPFAM" id="SSF56601">
    <property type="entry name" value="beta-lactamase/transpeptidase-like"/>
    <property type="match status" value="1"/>
</dbReference>
<comment type="caution">
    <text evidence="12">The sequence shown here is derived from an EMBL/GenBank/DDBJ whole genome shotgun (WGS) entry which is preliminary data.</text>
</comment>
<keyword evidence="6" id="KW-0511">Multifunctional enzyme</keyword>
<evidence type="ECO:0000256" key="2">
    <source>
        <dbReference type="ARBA" id="ARBA00022670"/>
    </source>
</evidence>
<organism evidence="12 13">
    <name type="scientific">Kineococcus glutinatus</name>
    <dbReference type="NCBI Taxonomy" id="1070872"/>
    <lineage>
        <taxon>Bacteria</taxon>
        <taxon>Bacillati</taxon>
        <taxon>Actinomycetota</taxon>
        <taxon>Actinomycetes</taxon>
        <taxon>Kineosporiales</taxon>
        <taxon>Kineosporiaceae</taxon>
        <taxon>Kineococcus</taxon>
    </lineage>
</organism>
<dbReference type="EMBL" id="BAABIL010000340">
    <property type="protein sequence ID" value="GAA4982633.1"/>
    <property type="molecule type" value="Genomic_DNA"/>
</dbReference>
<dbReference type="Proteomes" id="UP001501195">
    <property type="component" value="Unassembled WGS sequence"/>
</dbReference>
<dbReference type="InterPro" id="IPR001460">
    <property type="entry name" value="PCN-bd_Tpept"/>
</dbReference>
<dbReference type="InterPro" id="IPR023346">
    <property type="entry name" value="Lysozyme-like_dom_sf"/>
</dbReference>
<dbReference type="RefSeq" id="WP_345712694.1">
    <property type="nucleotide sequence ID" value="NZ_BAABIL010000340.1"/>
</dbReference>
<dbReference type="InterPro" id="IPR036950">
    <property type="entry name" value="PBP_transglycosylase"/>
</dbReference>
<evidence type="ECO:0000259" key="11">
    <source>
        <dbReference type="Pfam" id="PF00912"/>
    </source>
</evidence>
<keyword evidence="9" id="KW-0812">Transmembrane</keyword>
<keyword evidence="5" id="KW-0378">Hydrolase</keyword>
<evidence type="ECO:0000313" key="12">
    <source>
        <dbReference type="EMBL" id="GAA4982633.1"/>
    </source>
</evidence>
<evidence type="ECO:0000256" key="6">
    <source>
        <dbReference type="ARBA" id="ARBA00023268"/>
    </source>
</evidence>
<dbReference type="Pfam" id="PF00905">
    <property type="entry name" value="Transpeptidase"/>
    <property type="match status" value="1"/>
</dbReference>
<evidence type="ECO:0000256" key="3">
    <source>
        <dbReference type="ARBA" id="ARBA00022676"/>
    </source>
</evidence>
<comment type="catalytic activity">
    <reaction evidence="7">
        <text>Preferential cleavage: (Ac)2-L-Lys-D-Ala-|-D-Ala. Also transpeptidation of peptidyl-alanyl moieties that are N-acyl substituents of D-alanine.</text>
        <dbReference type="EC" id="3.4.16.4"/>
    </reaction>
</comment>
<reference evidence="13" key="1">
    <citation type="journal article" date="2019" name="Int. J. Syst. Evol. Microbiol.">
        <title>The Global Catalogue of Microorganisms (GCM) 10K type strain sequencing project: providing services to taxonomists for standard genome sequencing and annotation.</title>
        <authorList>
            <consortium name="The Broad Institute Genomics Platform"/>
            <consortium name="The Broad Institute Genome Sequencing Center for Infectious Disease"/>
            <person name="Wu L."/>
            <person name="Ma J."/>
        </authorList>
    </citation>
    <scope>NUCLEOTIDE SEQUENCE [LARGE SCALE GENOMIC DNA]</scope>
    <source>
        <strain evidence="13">JCM 18126</strain>
    </source>
</reference>
<keyword evidence="2" id="KW-0645">Protease</keyword>
<keyword evidence="1" id="KW-0121">Carboxypeptidase</keyword>
<accession>A0ABP9HYT9</accession>
<protein>
    <submittedName>
        <fullName evidence="12">Transglycosylase domain-containing protein</fullName>
    </submittedName>
</protein>
<gene>
    <name evidence="12" type="ORF">GCM10023225_22980</name>
</gene>
<dbReference type="Gene3D" id="3.40.710.10">
    <property type="entry name" value="DD-peptidase/beta-lactamase superfamily"/>
    <property type="match status" value="1"/>
</dbReference>
<sequence>MDDTGPQPGRRPRAALWGVTRLVAAFAGVSVAAGIVVTGLAAPSAAAAAFLARRGVDLFEALPTGLSEAGVSAPSTILYADGSPMARIYEQNRVVVPLEAVAPVMRQAIVAVEDARFYEHGPVDLQGIGRALVNNAAGDGGTQGASTLTQQYVKNVLVEEAAARGDERSAQEATAAEGSEGYARKLREVKLAVGVEKRMSKDEILAGYLNIVYFSHNAYGIEAAAQLYFAKSARDLTLPEAALLAGVVKNPAEYDPIDEPVAARERRDVVLAVMRDVGVIDEAAHDAAVATPLELRVQPSRQGCIAAGTAAYFCDHVTRLVLADPAFGPTPEARRQLLRTGGLTITTTLDPRVQQVTADAVNRGVAPGQEARAAVSVVQPGTGRILAMAQDTTYSPDEDVLGVTTVNYNVDRALGGGNGFQTGSAFKTFTLLEWLASGRSLEDTVVAPERGNDPFSAFTACGRPMRGERYTYGNAESDESGRLTVRQATRDSVNTAFVAMEKELDLCAIARTAQDLGVRLATPTVKVAGQPATTDLHVFPSLTLGVNEVSPLAMAGAYAALAADGLFCRPVAIGEVRDRDGRVLPVPGAGCAQVVQPQVARTATEALREVVDAGTGTAARLPERPVAGKTGTTNDSTDVWFCGYTPQLAAAVWVGHATGSRSLNGRPVNGVVREAVYGGTLAAPIWREAVGGASAALALPVQQFAPPG</sequence>
<keyword evidence="4" id="KW-0808">Transferase</keyword>
<feature type="domain" description="Penicillin-binding protein transpeptidase" evidence="10">
    <location>
        <begin position="374"/>
        <end position="654"/>
    </location>
</feature>
<evidence type="ECO:0000259" key="10">
    <source>
        <dbReference type="Pfam" id="PF00905"/>
    </source>
</evidence>
<evidence type="ECO:0000256" key="7">
    <source>
        <dbReference type="ARBA" id="ARBA00034000"/>
    </source>
</evidence>
<evidence type="ECO:0000256" key="4">
    <source>
        <dbReference type="ARBA" id="ARBA00022679"/>
    </source>
</evidence>
<dbReference type="Pfam" id="PF00912">
    <property type="entry name" value="Transgly"/>
    <property type="match status" value="1"/>
</dbReference>
<feature type="transmembrane region" description="Helical" evidence="9">
    <location>
        <begin position="21"/>
        <end position="42"/>
    </location>
</feature>
<keyword evidence="9" id="KW-1133">Transmembrane helix</keyword>
<evidence type="ECO:0000256" key="1">
    <source>
        <dbReference type="ARBA" id="ARBA00022645"/>
    </source>
</evidence>
<proteinExistence type="predicted"/>
<dbReference type="SUPFAM" id="SSF53955">
    <property type="entry name" value="Lysozyme-like"/>
    <property type="match status" value="1"/>
</dbReference>